<sequence length="257" mass="28821">MTVVAPTVATEPSSDEAQNKEAGINTDVESQPQDDNGVKDDGSNYRKPAEHLTTRLKVKIFLIDSLSSAVIGSGINFGVAYATYNNQAAGVHLFSFPNALAADCSFTLLAQFIITWLVEVFIVNNDLRKGWVEPIGFFREPTGKFLRWYFLLDREDQMPHQVKGWWNWIRFIWSNVLRSVMLFLVFFPPTFGVSIGALTAVGTKTPHGDWNFPDTYTPQIYKLLLGIVIGAIATPLISLYTMVRVGWILKANERAQE</sequence>
<dbReference type="EMBL" id="RYZI01000038">
    <property type="protein sequence ID" value="RWA12956.1"/>
    <property type="molecule type" value="Genomic_DNA"/>
</dbReference>
<reference evidence="3 4" key="1">
    <citation type="submission" date="2018-12" db="EMBL/GenBank/DDBJ databases">
        <title>Draft genome sequence of Xylaria grammica IHI A82.</title>
        <authorList>
            <person name="Buettner E."/>
            <person name="Kellner H."/>
        </authorList>
    </citation>
    <scope>NUCLEOTIDE SEQUENCE [LARGE SCALE GENOMIC DNA]</scope>
    <source>
        <strain evidence="3 4">IHI A82</strain>
    </source>
</reference>
<feature type="region of interest" description="Disordered" evidence="1">
    <location>
        <begin position="1"/>
        <end position="46"/>
    </location>
</feature>
<accession>A0A439DF03</accession>
<dbReference type="Pfam" id="PF10445">
    <property type="entry name" value="DUF2456"/>
    <property type="match status" value="1"/>
</dbReference>
<evidence type="ECO:0000256" key="1">
    <source>
        <dbReference type="SAM" id="MobiDB-lite"/>
    </source>
</evidence>
<organism evidence="3 4">
    <name type="scientific">Xylaria grammica</name>
    <dbReference type="NCBI Taxonomy" id="363999"/>
    <lineage>
        <taxon>Eukaryota</taxon>
        <taxon>Fungi</taxon>
        <taxon>Dikarya</taxon>
        <taxon>Ascomycota</taxon>
        <taxon>Pezizomycotina</taxon>
        <taxon>Sordariomycetes</taxon>
        <taxon>Xylariomycetidae</taxon>
        <taxon>Xylariales</taxon>
        <taxon>Xylariaceae</taxon>
        <taxon>Xylaria</taxon>
    </lineage>
</organism>
<dbReference type="PANTHER" id="PTHR28297">
    <property type="entry name" value="FUNGAL PROTEIN"/>
    <property type="match status" value="1"/>
</dbReference>
<feature type="compositionally biased region" description="Basic and acidic residues" evidence="1">
    <location>
        <begin position="36"/>
        <end position="46"/>
    </location>
</feature>
<feature type="transmembrane region" description="Helical" evidence="2">
    <location>
        <begin position="61"/>
        <end position="84"/>
    </location>
</feature>
<dbReference type="Proteomes" id="UP000286045">
    <property type="component" value="Unassembled WGS sequence"/>
</dbReference>
<protein>
    <submittedName>
        <fullName evidence="3">Uncharacterized protein</fullName>
    </submittedName>
</protein>
<feature type="transmembrane region" description="Helical" evidence="2">
    <location>
        <begin position="180"/>
        <end position="200"/>
    </location>
</feature>
<feature type="transmembrane region" description="Helical" evidence="2">
    <location>
        <begin position="220"/>
        <end position="240"/>
    </location>
</feature>
<dbReference type="InterPro" id="IPR018852">
    <property type="entry name" value="DUF2456"/>
</dbReference>
<feature type="transmembrane region" description="Helical" evidence="2">
    <location>
        <begin position="96"/>
        <end position="118"/>
    </location>
</feature>
<gene>
    <name evidence="3" type="ORF">EKO27_g2164</name>
</gene>
<evidence type="ECO:0000313" key="4">
    <source>
        <dbReference type="Proteomes" id="UP000286045"/>
    </source>
</evidence>
<comment type="caution">
    <text evidence="3">The sequence shown here is derived from an EMBL/GenBank/DDBJ whole genome shotgun (WGS) entry which is preliminary data.</text>
</comment>
<keyword evidence="2" id="KW-0472">Membrane</keyword>
<keyword evidence="2" id="KW-0812">Transmembrane</keyword>
<dbReference type="PANTHER" id="PTHR28297:SF1">
    <property type="entry name" value="FUNGAL PROTEIN"/>
    <property type="match status" value="1"/>
</dbReference>
<evidence type="ECO:0000313" key="3">
    <source>
        <dbReference type="EMBL" id="RWA12956.1"/>
    </source>
</evidence>
<proteinExistence type="predicted"/>
<keyword evidence="4" id="KW-1185">Reference proteome</keyword>
<name>A0A439DF03_9PEZI</name>
<dbReference type="AlphaFoldDB" id="A0A439DF03"/>
<keyword evidence="2" id="KW-1133">Transmembrane helix</keyword>
<evidence type="ECO:0000256" key="2">
    <source>
        <dbReference type="SAM" id="Phobius"/>
    </source>
</evidence>